<dbReference type="GO" id="GO:0000981">
    <property type="term" value="F:DNA-binding transcription factor activity, RNA polymerase II-specific"/>
    <property type="evidence" value="ECO:0007669"/>
    <property type="project" value="TreeGrafter"/>
</dbReference>
<accession>A0A423S9R3</accession>
<dbReference type="STRING" id="6689.A0A423S9R3"/>
<dbReference type="GO" id="GO:0008270">
    <property type="term" value="F:zinc ion binding"/>
    <property type="evidence" value="ECO:0007669"/>
    <property type="project" value="UniProtKB-KW"/>
</dbReference>
<evidence type="ECO:0000256" key="1">
    <source>
        <dbReference type="ARBA" id="ARBA00022723"/>
    </source>
</evidence>
<evidence type="ECO:0000256" key="7">
    <source>
        <dbReference type="PROSITE-ProRule" id="PRU00042"/>
    </source>
</evidence>
<dbReference type="InterPro" id="IPR013087">
    <property type="entry name" value="Znf_C2H2_type"/>
</dbReference>
<protein>
    <recommendedName>
        <fullName evidence="9">C2H2-type domain-containing protein</fullName>
    </recommendedName>
</protein>
<feature type="domain" description="C2H2-type" evidence="9">
    <location>
        <begin position="698"/>
        <end position="725"/>
    </location>
</feature>
<evidence type="ECO:0000256" key="3">
    <source>
        <dbReference type="ARBA" id="ARBA00022771"/>
    </source>
</evidence>
<feature type="domain" description="C2H2-type" evidence="9">
    <location>
        <begin position="642"/>
        <end position="669"/>
    </location>
</feature>
<dbReference type="InterPro" id="IPR036236">
    <property type="entry name" value="Znf_C2H2_sf"/>
</dbReference>
<evidence type="ECO:0000256" key="6">
    <source>
        <dbReference type="ARBA" id="ARBA00037948"/>
    </source>
</evidence>
<evidence type="ECO:0000313" key="10">
    <source>
        <dbReference type="EMBL" id="ROT60907.1"/>
    </source>
</evidence>
<evidence type="ECO:0000256" key="8">
    <source>
        <dbReference type="SAM" id="MobiDB-lite"/>
    </source>
</evidence>
<evidence type="ECO:0000256" key="4">
    <source>
        <dbReference type="ARBA" id="ARBA00022833"/>
    </source>
</evidence>
<dbReference type="Pfam" id="PF00096">
    <property type="entry name" value="zf-C2H2"/>
    <property type="match status" value="2"/>
</dbReference>
<keyword evidence="5" id="KW-0539">Nucleus</keyword>
<keyword evidence="4" id="KW-0862">Zinc</keyword>
<feature type="region of interest" description="Disordered" evidence="8">
    <location>
        <begin position="342"/>
        <end position="393"/>
    </location>
</feature>
<sequence>MLPLSPQTGKVRRDNGITVIEENFETRQSRGSTQQELMDGESPPSEAEISSDCRQLLEPSVCAEAEVKRFVLRERQSSDRLGAPVAACHSSEPSIGNSQLGPTADTYCNHVVNGDLQGKEEDASTASHPLPSATVSPSSIVRQGAHFGLIRKIAPCLLRPVPCKALSRKGSLMNRYLANRKRQMSFLNRRVSPMKIKQMNLDFGTSINNSSNGKDELINVALPPKDSPPPDSSQDRKERVTIYSPSGRAEDALIDCEYFAQNLCDSNIPKDEYLDNFTFSSPENFPASNVDLDADFTAIASSPEQKDKCAVLSPDCNDHLQHTADNGPDSGNDHECELTQATEFRPVPDDGAQKQSYSFNEDKPASSIPTTPTFVPALSSETKQDQETRIHSPEEKCSLEDVNRSPAAWCLLHDQPNLQQHMTGKPLNAPVALCVEVGGEKGVVGAPRDCQVEKDGGGDLDLLDLLTAESSAASSWPTTDKVVRDAYLRVERDSYPTHPDNPPSLAHKEEGRPPLASSSEGKLPQAGVGALAASWDVHGGDEGARSQPCLLACGSPWALKQQDTLSSASSCSSGSSVAGEYEEEAEVLLEAKKDEVGGEGGSGADGDRGEAKEGSERRKRRRGKNASSCFFDVLTHADQLPFRCEFCGRLFKHKRSRDRHVKLHTGDKKYKCCHCEAAFSRSDHLKIHMKTHDTQKPYQCSVCNRGYNTAAALTAHMQQRRKLTPTPSASYSRMPRRPPTPTRSRSCSRTRRWATRTRRRSITS</sequence>
<evidence type="ECO:0000259" key="9">
    <source>
        <dbReference type="PROSITE" id="PS50157"/>
    </source>
</evidence>
<dbReference type="Gene3D" id="3.30.160.60">
    <property type="entry name" value="Classic Zinc Finger"/>
    <property type="match status" value="3"/>
</dbReference>
<organism evidence="10 11">
    <name type="scientific">Penaeus vannamei</name>
    <name type="common">Whiteleg shrimp</name>
    <name type="synonym">Litopenaeus vannamei</name>
    <dbReference type="NCBI Taxonomy" id="6689"/>
    <lineage>
        <taxon>Eukaryota</taxon>
        <taxon>Metazoa</taxon>
        <taxon>Ecdysozoa</taxon>
        <taxon>Arthropoda</taxon>
        <taxon>Crustacea</taxon>
        <taxon>Multicrustacea</taxon>
        <taxon>Malacostraca</taxon>
        <taxon>Eumalacostraca</taxon>
        <taxon>Eucarida</taxon>
        <taxon>Decapoda</taxon>
        <taxon>Dendrobranchiata</taxon>
        <taxon>Penaeoidea</taxon>
        <taxon>Penaeidae</taxon>
        <taxon>Penaeus</taxon>
    </lineage>
</organism>
<evidence type="ECO:0000256" key="2">
    <source>
        <dbReference type="ARBA" id="ARBA00022737"/>
    </source>
</evidence>
<feature type="region of interest" description="Disordered" evidence="8">
    <location>
        <begin position="1"/>
        <end position="52"/>
    </location>
</feature>
<feature type="compositionally biased region" description="Basic residues" evidence="8">
    <location>
        <begin position="746"/>
        <end position="764"/>
    </location>
</feature>
<keyword evidence="2" id="KW-0677">Repeat</keyword>
<keyword evidence="11" id="KW-1185">Reference proteome</keyword>
<dbReference type="EMBL" id="QCYY01004492">
    <property type="protein sequence ID" value="ROT60907.1"/>
    <property type="molecule type" value="Genomic_DNA"/>
</dbReference>
<evidence type="ECO:0000256" key="5">
    <source>
        <dbReference type="ARBA" id="ARBA00023242"/>
    </source>
</evidence>
<dbReference type="PANTHER" id="PTHR24388">
    <property type="entry name" value="ZINC FINGER PROTEIN"/>
    <property type="match status" value="1"/>
</dbReference>
<proteinExistence type="inferred from homology"/>
<comment type="similarity">
    <text evidence="6">Belongs to the snail C2H2-type zinc-finger protein family.</text>
</comment>
<dbReference type="PANTHER" id="PTHR24388:SF53">
    <property type="entry name" value="CHORION TRANSCRIPTION FACTOR CF2-RELATED"/>
    <property type="match status" value="1"/>
</dbReference>
<feature type="compositionally biased region" description="Basic and acidic residues" evidence="8">
    <location>
        <begin position="382"/>
        <end position="393"/>
    </location>
</feature>
<evidence type="ECO:0000313" key="11">
    <source>
        <dbReference type="Proteomes" id="UP000283509"/>
    </source>
</evidence>
<keyword evidence="1" id="KW-0479">Metal-binding</keyword>
<feature type="region of interest" description="Disordered" evidence="8">
    <location>
        <begin position="493"/>
        <end position="525"/>
    </location>
</feature>
<keyword evidence="3 7" id="KW-0863">Zinc-finger</keyword>
<dbReference type="Proteomes" id="UP000283509">
    <property type="component" value="Unassembled WGS sequence"/>
</dbReference>
<feature type="region of interest" description="Disordered" evidence="8">
    <location>
        <begin position="592"/>
        <end position="620"/>
    </location>
</feature>
<gene>
    <name evidence="10" type="ORF">C7M84_021435</name>
</gene>
<name>A0A423S9R3_PENVA</name>
<dbReference type="OrthoDB" id="10014897at2759"/>
<dbReference type="AlphaFoldDB" id="A0A423S9R3"/>
<dbReference type="InterPro" id="IPR050527">
    <property type="entry name" value="Snail/Krueppel_Znf"/>
</dbReference>
<dbReference type="SUPFAM" id="SSF57667">
    <property type="entry name" value="beta-beta-alpha zinc fingers"/>
    <property type="match status" value="2"/>
</dbReference>
<feature type="compositionally biased region" description="Basic and acidic residues" evidence="8">
    <location>
        <begin position="605"/>
        <end position="616"/>
    </location>
</feature>
<dbReference type="GO" id="GO:0000978">
    <property type="term" value="F:RNA polymerase II cis-regulatory region sequence-specific DNA binding"/>
    <property type="evidence" value="ECO:0007669"/>
    <property type="project" value="TreeGrafter"/>
</dbReference>
<dbReference type="PROSITE" id="PS00028">
    <property type="entry name" value="ZINC_FINGER_C2H2_1"/>
    <property type="match status" value="2"/>
</dbReference>
<reference evidence="10 11" key="2">
    <citation type="submission" date="2019-01" db="EMBL/GenBank/DDBJ databases">
        <title>The decoding of complex shrimp genome reveals the adaptation for benthos swimmer, frequently molting mechanism and breeding impact on genome.</title>
        <authorList>
            <person name="Sun Y."/>
            <person name="Gao Y."/>
            <person name="Yu Y."/>
        </authorList>
    </citation>
    <scope>NUCLEOTIDE SEQUENCE [LARGE SCALE GENOMIC DNA]</scope>
    <source>
        <tissue evidence="10">Muscle</tissue>
    </source>
</reference>
<feature type="domain" description="C2H2-type" evidence="9">
    <location>
        <begin position="670"/>
        <end position="697"/>
    </location>
</feature>
<reference evidence="10 11" key="1">
    <citation type="submission" date="2018-04" db="EMBL/GenBank/DDBJ databases">
        <authorList>
            <person name="Zhang X."/>
            <person name="Yuan J."/>
            <person name="Li F."/>
            <person name="Xiang J."/>
        </authorList>
    </citation>
    <scope>NUCLEOTIDE SEQUENCE [LARGE SCALE GENOMIC DNA]</scope>
    <source>
        <tissue evidence="10">Muscle</tissue>
    </source>
</reference>
<dbReference type="SMART" id="SM00355">
    <property type="entry name" value="ZnF_C2H2"/>
    <property type="match status" value="3"/>
</dbReference>
<dbReference type="FunFam" id="3.30.160.60:FF:000483">
    <property type="entry name" value="Zinc finger protein 423"/>
    <property type="match status" value="1"/>
</dbReference>
<dbReference type="PROSITE" id="PS50157">
    <property type="entry name" value="ZINC_FINGER_C2H2_2"/>
    <property type="match status" value="3"/>
</dbReference>
<feature type="region of interest" description="Disordered" evidence="8">
    <location>
        <begin position="717"/>
        <end position="764"/>
    </location>
</feature>
<comment type="caution">
    <text evidence="10">The sequence shown here is derived from an EMBL/GenBank/DDBJ whole genome shotgun (WGS) entry which is preliminary data.</text>
</comment>